<dbReference type="PROSITE" id="PS51257">
    <property type="entry name" value="PROKAR_LIPOPROTEIN"/>
    <property type="match status" value="1"/>
</dbReference>
<feature type="region of interest" description="Disordered" evidence="1">
    <location>
        <begin position="126"/>
        <end position="145"/>
    </location>
</feature>
<evidence type="ECO:0008006" key="5">
    <source>
        <dbReference type="Google" id="ProtNLM"/>
    </source>
</evidence>
<dbReference type="Proteomes" id="UP000317371">
    <property type="component" value="Unassembled WGS sequence"/>
</dbReference>
<comment type="caution">
    <text evidence="3">The sequence shown here is derived from an EMBL/GenBank/DDBJ whole genome shotgun (WGS) entry which is preliminary data.</text>
</comment>
<feature type="signal peptide" evidence="2">
    <location>
        <begin position="1"/>
        <end position="29"/>
    </location>
</feature>
<dbReference type="EMBL" id="VIGC01000015">
    <property type="protein sequence ID" value="TQE95254.1"/>
    <property type="molecule type" value="Genomic_DNA"/>
</dbReference>
<organism evidence="3 4">
    <name type="scientific">Litorilinea aerophila</name>
    <dbReference type="NCBI Taxonomy" id="1204385"/>
    <lineage>
        <taxon>Bacteria</taxon>
        <taxon>Bacillati</taxon>
        <taxon>Chloroflexota</taxon>
        <taxon>Caldilineae</taxon>
        <taxon>Caldilineales</taxon>
        <taxon>Caldilineaceae</taxon>
        <taxon>Litorilinea</taxon>
    </lineage>
</organism>
<protein>
    <recommendedName>
        <fullName evidence="5">SH3 domain-containing protein</fullName>
    </recommendedName>
</protein>
<feature type="region of interest" description="Disordered" evidence="1">
    <location>
        <begin position="28"/>
        <end position="80"/>
    </location>
</feature>
<keyword evidence="4" id="KW-1185">Reference proteome</keyword>
<evidence type="ECO:0000256" key="1">
    <source>
        <dbReference type="SAM" id="MobiDB-lite"/>
    </source>
</evidence>
<sequence>MRPLWCTRHCLVLVAMLSLLLAGCGRSQEAETPTPQPTATLPPTATVAAPVEPTPTLSSPSPTPPATATPPALPAGPGSETIADAETITMTDMMTDTMTDMMTDTMTGTVTNPVADVVVLLPTPTPTPAPAGSTQPQAETGPGIQLPDTFRARGTFRTRSTFADGSVTVQQGEFQMAFVRTDSAYGSDESYVLTTRHEDGSEETVAVYQVGDRLAVNYGEGDWLVVQRDQGSAFAAGIQAFVDLSQAIARNLTDAERVGVEMVNGVPAIHYRIDDPGRFATLFPAETAANMGQILSMQYDGWVAQEGGFVVKYDFVAEVRGARTLGPDFQPTEADQSLSWSYEMFDIGADVAVSWPADAPEPGVIQVPGFAPGEFPLPPETELVNYYGGIPELVSRLSEEEVTQFYQDTLTAMGWSVEGSFGFYTCRKGDDSFSLVITRDEASDETRVTILVERP</sequence>
<keyword evidence="2" id="KW-0732">Signal</keyword>
<evidence type="ECO:0000256" key="2">
    <source>
        <dbReference type="SAM" id="SignalP"/>
    </source>
</evidence>
<dbReference type="Gene3D" id="2.50.20.20">
    <property type="match status" value="1"/>
</dbReference>
<proteinExistence type="predicted"/>
<feature type="compositionally biased region" description="Low complexity" evidence="1">
    <location>
        <begin position="30"/>
        <end position="60"/>
    </location>
</feature>
<accession>A0A540VER2</accession>
<feature type="chain" id="PRO_5021877895" description="SH3 domain-containing protein" evidence="2">
    <location>
        <begin position="30"/>
        <end position="455"/>
    </location>
</feature>
<feature type="compositionally biased region" description="Pro residues" evidence="1">
    <location>
        <begin position="61"/>
        <end position="74"/>
    </location>
</feature>
<reference evidence="3 4" key="1">
    <citation type="submission" date="2019-06" db="EMBL/GenBank/DDBJ databases">
        <title>Genome sequence of Litorilinea aerophila BAA-2444.</title>
        <authorList>
            <person name="Maclea K.S."/>
            <person name="Maurais E.G."/>
            <person name="Iannazzi L.C."/>
        </authorList>
    </citation>
    <scope>NUCLEOTIDE SEQUENCE [LARGE SCALE GENOMIC DNA]</scope>
    <source>
        <strain evidence="3 4">ATCC BAA-2444</strain>
    </source>
</reference>
<evidence type="ECO:0000313" key="4">
    <source>
        <dbReference type="Proteomes" id="UP000317371"/>
    </source>
</evidence>
<name>A0A540VER2_9CHLR</name>
<dbReference type="InParanoid" id="A0A540VER2"/>
<dbReference type="RefSeq" id="WP_141610532.1">
    <property type="nucleotide sequence ID" value="NZ_VIGC02000015.1"/>
</dbReference>
<evidence type="ECO:0000313" key="3">
    <source>
        <dbReference type="EMBL" id="TQE95254.1"/>
    </source>
</evidence>
<dbReference type="OrthoDB" id="9821332at2"/>
<gene>
    <name evidence="3" type="ORF">FKZ61_12805</name>
</gene>
<dbReference type="AlphaFoldDB" id="A0A540VER2"/>